<evidence type="ECO:0000256" key="5">
    <source>
        <dbReference type="ARBA" id="ARBA00022568"/>
    </source>
</evidence>
<keyword evidence="8" id="KW-0547">Nucleotide-binding</keyword>
<keyword evidence="6 15" id="KW-0812">Transmembrane</keyword>
<evidence type="ECO:0000256" key="15">
    <source>
        <dbReference type="SAM" id="Phobius"/>
    </source>
</evidence>
<feature type="transmembrane region" description="Helical" evidence="15">
    <location>
        <begin position="814"/>
        <end position="834"/>
    </location>
</feature>
<dbReference type="RefSeq" id="WP_067976465.1">
    <property type="nucleotide sequence ID" value="NZ_CAJHKN010000001.1"/>
</dbReference>
<comment type="subcellular location">
    <subcellularLocation>
        <location evidence="1">Cell membrane</location>
        <topology evidence="1">Multi-pass membrane protein</topology>
    </subcellularLocation>
</comment>
<evidence type="ECO:0000256" key="4">
    <source>
        <dbReference type="ARBA" id="ARBA00022475"/>
    </source>
</evidence>
<dbReference type="FunFam" id="3.40.50.1000:FF:000028">
    <property type="entry name" value="Calcium-transporting P-type ATPase, putative"/>
    <property type="match status" value="1"/>
</dbReference>
<dbReference type="InterPro" id="IPR023299">
    <property type="entry name" value="ATPase_P-typ_cyto_dom_N"/>
</dbReference>
<keyword evidence="4" id="KW-1003">Cell membrane</keyword>
<reference evidence="17 19" key="1">
    <citation type="journal article" date="2016" name="Genome Announc.">
        <title>Complete Genome Sequences of Aerococcus christensenii CCUG 28831T, Aerococcus sanguinicola CCUG 43001T, Aerococcus urinae CCUG 36881T, Aerococcus urinaeequi CCUG 28094T, Aerococcus urinaehominis CCUG 42038 BT, and Aerococcus viridans CCUG 4311T.</title>
        <authorList>
            <person name="Carkaci D."/>
            <person name="Dargis R."/>
            <person name="Nielsen X.C."/>
            <person name="Skovgaard O."/>
            <person name="Fuursted K."/>
            <person name="Christensen J.J."/>
        </authorList>
    </citation>
    <scope>NUCLEOTIDE SEQUENCE [LARGE SCALE GENOMIC DNA]</scope>
    <source>
        <strain evidence="17 19">CCUG43001</strain>
    </source>
</reference>
<dbReference type="InterPro" id="IPR023298">
    <property type="entry name" value="ATPase_P-typ_TM_dom_sf"/>
</dbReference>
<dbReference type="SUPFAM" id="SSF81653">
    <property type="entry name" value="Calcium ATPase, transduction domain A"/>
    <property type="match status" value="1"/>
</dbReference>
<dbReference type="GO" id="GO:0046872">
    <property type="term" value="F:metal ion binding"/>
    <property type="evidence" value="ECO:0007669"/>
    <property type="project" value="UniProtKB-KW"/>
</dbReference>
<evidence type="ECO:0000256" key="12">
    <source>
        <dbReference type="ARBA" id="ARBA00022989"/>
    </source>
</evidence>
<dbReference type="Gene3D" id="1.20.1110.10">
    <property type="entry name" value="Calcium-transporting ATPase, transmembrane domain"/>
    <property type="match status" value="1"/>
</dbReference>
<feature type="transmembrane region" description="Helical" evidence="15">
    <location>
        <begin position="74"/>
        <end position="93"/>
    </location>
</feature>
<accession>A0A109RFD0</accession>
<dbReference type="FunFam" id="3.40.50.1000:FF:000001">
    <property type="entry name" value="Phospholipid-transporting ATPase IC"/>
    <property type="match status" value="1"/>
</dbReference>
<dbReference type="InterPro" id="IPR050510">
    <property type="entry name" value="Cation_transp_ATPase_P-type"/>
</dbReference>
<protein>
    <recommendedName>
        <fullName evidence="3">P-type Ca(2+) transporter</fullName>
        <ecNumber evidence="3">7.2.2.10</ecNumber>
    </recommendedName>
</protein>
<dbReference type="Pfam" id="PF00690">
    <property type="entry name" value="Cation_ATPase_N"/>
    <property type="match status" value="1"/>
</dbReference>
<dbReference type="InterPro" id="IPR023214">
    <property type="entry name" value="HAD_sf"/>
</dbReference>
<dbReference type="Pfam" id="PF00122">
    <property type="entry name" value="E1-E2_ATPase"/>
    <property type="match status" value="1"/>
</dbReference>
<evidence type="ECO:0000256" key="6">
    <source>
        <dbReference type="ARBA" id="ARBA00022692"/>
    </source>
</evidence>
<evidence type="ECO:0000313" key="18">
    <source>
        <dbReference type="EMBL" id="PKZ23556.1"/>
    </source>
</evidence>
<dbReference type="GO" id="GO:0006883">
    <property type="term" value="P:intracellular sodium ion homeostasis"/>
    <property type="evidence" value="ECO:0007669"/>
    <property type="project" value="TreeGrafter"/>
</dbReference>
<dbReference type="KEGG" id="asan:AWM72_00415"/>
<dbReference type="GO" id="GO:1902600">
    <property type="term" value="P:proton transmembrane transport"/>
    <property type="evidence" value="ECO:0007669"/>
    <property type="project" value="TreeGrafter"/>
</dbReference>
<dbReference type="PROSITE" id="PS00154">
    <property type="entry name" value="ATPASE_E1_E2"/>
    <property type="match status" value="1"/>
</dbReference>
<dbReference type="EMBL" id="CP014160">
    <property type="protein sequence ID" value="AMB94915.1"/>
    <property type="molecule type" value="Genomic_DNA"/>
</dbReference>
<evidence type="ECO:0000256" key="8">
    <source>
        <dbReference type="ARBA" id="ARBA00022741"/>
    </source>
</evidence>
<dbReference type="SUPFAM" id="SSF81665">
    <property type="entry name" value="Calcium ATPase, transmembrane domain M"/>
    <property type="match status" value="1"/>
</dbReference>
<dbReference type="NCBIfam" id="TIGR01494">
    <property type="entry name" value="ATPase_P-type"/>
    <property type="match status" value="3"/>
</dbReference>
<evidence type="ECO:0000313" key="19">
    <source>
        <dbReference type="Proteomes" id="UP000069912"/>
    </source>
</evidence>
<feature type="transmembrane region" description="Helical" evidence="15">
    <location>
        <begin position="675"/>
        <end position="697"/>
    </location>
</feature>
<dbReference type="Pfam" id="PF13246">
    <property type="entry name" value="Cation_ATPase"/>
    <property type="match status" value="1"/>
</dbReference>
<dbReference type="GO" id="GO:0005388">
    <property type="term" value="F:P-type calcium transporter activity"/>
    <property type="evidence" value="ECO:0007669"/>
    <property type="project" value="UniProtKB-EC"/>
</dbReference>
<reference evidence="19" key="2">
    <citation type="submission" date="2016-01" db="EMBL/GenBank/DDBJ databases">
        <title>Six Aerococcus type strain genome sequencing and assembly using PacBio and Illumina Hiseq.</title>
        <authorList>
            <person name="Carkaci D."/>
            <person name="Dargis R."/>
            <person name="Nielsen X.C."/>
            <person name="Skovgaard O."/>
            <person name="Fuursted K."/>
            <person name="Christensen J.J."/>
        </authorList>
    </citation>
    <scope>NUCLEOTIDE SEQUENCE [LARGE SCALE GENOMIC DNA]</scope>
    <source>
        <strain evidence="19">CCUG43001</strain>
    </source>
</reference>
<evidence type="ECO:0000256" key="9">
    <source>
        <dbReference type="ARBA" id="ARBA00022837"/>
    </source>
</evidence>
<dbReference type="OrthoDB" id="9760364at2"/>
<feature type="transmembrane region" description="Helical" evidence="15">
    <location>
        <begin position="50"/>
        <end position="68"/>
    </location>
</feature>
<dbReference type="InterPro" id="IPR036412">
    <property type="entry name" value="HAD-like_sf"/>
</dbReference>
<reference evidence="18 20" key="3">
    <citation type="submission" date="2017-12" db="EMBL/GenBank/DDBJ databases">
        <title>Phylogenetic diversity of female urinary microbiome.</title>
        <authorList>
            <person name="Thomas-White K."/>
            <person name="Wolfe A.J."/>
        </authorList>
    </citation>
    <scope>NUCLEOTIDE SEQUENCE [LARGE SCALE GENOMIC DNA]</scope>
    <source>
        <strain evidence="18 20">UMB0139</strain>
    </source>
</reference>
<dbReference type="SFLD" id="SFLDS00003">
    <property type="entry name" value="Haloacid_Dehalogenase"/>
    <property type="match status" value="1"/>
</dbReference>
<keyword evidence="13 15" id="KW-0472">Membrane</keyword>
<dbReference type="Gene3D" id="3.40.1110.10">
    <property type="entry name" value="Calcium-transporting ATPase, cytoplasmic domain N"/>
    <property type="match status" value="1"/>
</dbReference>
<dbReference type="EC" id="7.2.2.10" evidence="3"/>
<dbReference type="AlphaFoldDB" id="A0A109RFD0"/>
<keyword evidence="10" id="KW-0067">ATP-binding</keyword>
<comment type="similarity">
    <text evidence="2">Belongs to the cation transport ATPase (P-type) (TC 3.A.3) family. Type IIA subfamily.</text>
</comment>
<dbReference type="InterPro" id="IPR001757">
    <property type="entry name" value="P_typ_ATPase"/>
</dbReference>
<dbReference type="SMART" id="SM00831">
    <property type="entry name" value="Cation_ATPase_N"/>
    <property type="match status" value="1"/>
</dbReference>
<dbReference type="PANTHER" id="PTHR43294">
    <property type="entry name" value="SODIUM/POTASSIUM-TRANSPORTING ATPASE SUBUNIT ALPHA"/>
    <property type="match status" value="1"/>
</dbReference>
<dbReference type="SFLD" id="SFLDF00027">
    <property type="entry name" value="p-type_atpase"/>
    <property type="match status" value="1"/>
</dbReference>
<keyword evidence="9" id="KW-0106">Calcium</keyword>
<keyword evidence="19" id="KW-1185">Reference proteome</keyword>
<dbReference type="InterPro" id="IPR006068">
    <property type="entry name" value="ATPase_P-typ_cation-transptr_C"/>
</dbReference>
<sequence>MDVPAVENEFQTSTTGLTDAQAKERLDQYGPNEIQEGESKSTFQKFIDQFKDLMIIILLIAAVLSVVLEGYEGMVDAIIILAVVIINAILGVIQENKAEDAINSLKEMSSPQANVRRDGEIRAIDSREIVPGDVVLLEAGNVVPADMRLIESNSLQIEEAALTGESVPVTKNLELVDDTAAIGDRKNMAFSSTNVTYGRGAGIVTGTGMNTEVGHIATMLDNAETKKTPLQEDQDKLSKFLTVAIIVIAVIIFVVGLVQGRYWVDMLLTAISIAVAALPEGLPAISTIILALGTQKMADRNALVRKLPAVETLGGTEVICSDKTGTLTQNKMTIEKVYYNGQIHDASEDIDFEEPVFKIMNMANDTTVSADKSLAGDPTETAMVQFGIDKGFQLDEALQAQPRIGEIPFDSERKMSTTVHPSSDKAQGQFVVMTKGAPDVIIDNCDYYYENGQIHEMTEAYRDKLLTANHDMAVEALRVLAMAFKYIDQEADEYTSEEHERHLVYAGMVGEIDPERPEAKDAIATAKAAGIRTVMITGDHQTTAAAIAERLGIITEEHDESAVTTGAYLDTIDDNQLEQEVEQYSVYARVAPEHKVRIVRAWQSKTHNKVVAMTGDGVNDAPSLKQADIGIGMGITGTEVSKGASDMVLADDNFATIVHAVEEGRKVFANIQKAVQYLLSANLGEVMTLFIATFANWTILEPIHILWINLVTDTFPAIALGLEEAEPDVMEHRPRGRRTNLLSGGVLEGIIYQGIYEGGITLFVYWYAINKMQVEHVDAEAMAFLTLAFIQLAHAFNCKSVYRSLFSGNPFNNKAFNLAILVSAAMLIITVFVPGLNDAFGTIHLVNDPNAGQMWTVIIVAALSIIPYVEIIKFFLRQSGYAAKSEDHK</sequence>
<evidence type="ECO:0000313" key="20">
    <source>
        <dbReference type="Proteomes" id="UP000234239"/>
    </source>
</evidence>
<evidence type="ECO:0000256" key="2">
    <source>
        <dbReference type="ARBA" id="ARBA00005675"/>
    </source>
</evidence>
<evidence type="ECO:0000256" key="10">
    <source>
        <dbReference type="ARBA" id="ARBA00022840"/>
    </source>
</evidence>
<organism evidence="17 19">
    <name type="scientific">Aerococcus sanguinicola</name>
    <dbReference type="NCBI Taxonomy" id="119206"/>
    <lineage>
        <taxon>Bacteria</taxon>
        <taxon>Bacillati</taxon>
        <taxon>Bacillota</taxon>
        <taxon>Bacilli</taxon>
        <taxon>Lactobacillales</taxon>
        <taxon>Aerococcaceae</taxon>
        <taxon>Aerococcus</taxon>
    </lineage>
</organism>
<dbReference type="Gene3D" id="2.70.150.10">
    <property type="entry name" value="Calcium-transporting ATPase, cytoplasmic transduction domain A"/>
    <property type="match status" value="1"/>
</dbReference>
<dbReference type="PANTHER" id="PTHR43294:SF21">
    <property type="entry name" value="CATION TRANSPORTING ATPASE"/>
    <property type="match status" value="1"/>
</dbReference>
<dbReference type="Pfam" id="PF00689">
    <property type="entry name" value="Cation_ATPase_C"/>
    <property type="match status" value="1"/>
</dbReference>
<dbReference type="Proteomes" id="UP000234239">
    <property type="component" value="Unassembled WGS sequence"/>
</dbReference>
<feature type="transmembrane region" description="Helical" evidence="15">
    <location>
        <begin position="742"/>
        <end position="769"/>
    </location>
</feature>
<dbReference type="GO" id="GO:0030007">
    <property type="term" value="P:intracellular potassium ion homeostasis"/>
    <property type="evidence" value="ECO:0007669"/>
    <property type="project" value="TreeGrafter"/>
</dbReference>
<evidence type="ECO:0000256" key="1">
    <source>
        <dbReference type="ARBA" id="ARBA00004651"/>
    </source>
</evidence>
<dbReference type="GO" id="GO:0036376">
    <property type="term" value="P:sodium ion export across plasma membrane"/>
    <property type="evidence" value="ECO:0007669"/>
    <property type="project" value="TreeGrafter"/>
</dbReference>
<dbReference type="InterPro" id="IPR059000">
    <property type="entry name" value="ATPase_P-type_domA"/>
</dbReference>
<dbReference type="InterPro" id="IPR004014">
    <property type="entry name" value="ATPase_P-typ_cation-transptr_N"/>
</dbReference>
<dbReference type="InterPro" id="IPR018303">
    <property type="entry name" value="ATPase_P-typ_P_site"/>
</dbReference>
<dbReference type="GeneID" id="92902536"/>
<dbReference type="GO" id="GO:0016887">
    <property type="term" value="F:ATP hydrolysis activity"/>
    <property type="evidence" value="ECO:0007669"/>
    <property type="project" value="InterPro"/>
</dbReference>
<dbReference type="SFLD" id="SFLDG00002">
    <property type="entry name" value="C1.7:_P-type_atpase_like"/>
    <property type="match status" value="1"/>
</dbReference>
<feature type="domain" description="Cation-transporting P-type ATPase N-terminal" evidence="16">
    <location>
        <begin position="1"/>
        <end position="70"/>
    </location>
</feature>
<keyword evidence="7" id="KW-0479">Metal-binding</keyword>
<dbReference type="PRINTS" id="PR00119">
    <property type="entry name" value="CATATPASE"/>
</dbReference>
<keyword evidence="5" id="KW-0813">Transport</keyword>
<evidence type="ECO:0000313" key="17">
    <source>
        <dbReference type="EMBL" id="AMB94915.1"/>
    </source>
</evidence>
<evidence type="ECO:0000259" key="16">
    <source>
        <dbReference type="SMART" id="SM00831"/>
    </source>
</evidence>
<evidence type="ECO:0000256" key="3">
    <source>
        <dbReference type="ARBA" id="ARBA00012790"/>
    </source>
</evidence>
<keyword evidence="5" id="KW-0109">Calcium transport</keyword>
<evidence type="ECO:0000256" key="7">
    <source>
        <dbReference type="ARBA" id="ARBA00022723"/>
    </source>
</evidence>
<dbReference type="EMBL" id="PKGY01000001">
    <property type="protein sequence ID" value="PKZ23556.1"/>
    <property type="molecule type" value="Genomic_DNA"/>
</dbReference>
<dbReference type="SUPFAM" id="SSF56784">
    <property type="entry name" value="HAD-like"/>
    <property type="match status" value="1"/>
</dbReference>
<dbReference type="GO" id="GO:1990573">
    <property type="term" value="P:potassium ion import across plasma membrane"/>
    <property type="evidence" value="ECO:0007669"/>
    <property type="project" value="TreeGrafter"/>
</dbReference>
<feature type="transmembrane region" description="Helical" evidence="15">
    <location>
        <begin position="854"/>
        <end position="876"/>
    </location>
</feature>
<name>A0A109RFD0_9LACT</name>
<dbReference type="GO" id="GO:0005886">
    <property type="term" value="C:plasma membrane"/>
    <property type="evidence" value="ECO:0007669"/>
    <property type="project" value="UniProtKB-SubCell"/>
</dbReference>
<evidence type="ECO:0000256" key="13">
    <source>
        <dbReference type="ARBA" id="ARBA00023136"/>
    </source>
</evidence>
<keyword evidence="5" id="KW-0406">Ion transport</keyword>
<dbReference type="PRINTS" id="PR00121">
    <property type="entry name" value="NAKATPASE"/>
</dbReference>
<proteinExistence type="inferred from homology"/>
<gene>
    <name evidence="17" type="ORF">AWM72_00415</name>
    <name evidence="18" type="ORF">CYJ28_00430</name>
</gene>
<dbReference type="GO" id="GO:0005391">
    <property type="term" value="F:P-type sodium:potassium-exchanging transporter activity"/>
    <property type="evidence" value="ECO:0007669"/>
    <property type="project" value="TreeGrafter"/>
</dbReference>
<evidence type="ECO:0000256" key="14">
    <source>
        <dbReference type="ARBA" id="ARBA00048694"/>
    </source>
</evidence>
<feature type="transmembrane region" description="Helical" evidence="15">
    <location>
        <begin position="266"/>
        <end position="292"/>
    </location>
</feature>
<dbReference type="Proteomes" id="UP000069912">
    <property type="component" value="Chromosome"/>
</dbReference>
<keyword evidence="11" id="KW-1278">Translocase</keyword>
<feature type="transmembrane region" description="Helical" evidence="15">
    <location>
        <begin position="240"/>
        <end position="260"/>
    </location>
</feature>
<dbReference type="InterPro" id="IPR008250">
    <property type="entry name" value="ATPase_P-typ_transduc_dom_A_sf"/>
</dbReference>
<evidence type="ECO:0000256" key="11">
    <source>
        <dbReference type="ARBA" id="ARBA00022967"/>
    </source>
</evidence>
<dbReference type="InterPro" id="IPR044492">
    <property type="entry name" value="P_typ_ATPase_HD_dom"/>
</dbReference>
<dbReference type="FunFam" id="2.70.150.10:FF:000016">
    <property type="entry name" value="Calcium-transporting P-type ATPase putative"/>
    <property type="match status" value="1"/>
</dbReference>
<dbReference type="GO" id="GO:0005524">
    <property type="term" value="F:ATP binding"/>
    <property type="evidence" value="ECO:0007669"/>
    <property type="project" value="UniProtKB-KW"/>
</dbReference>
<keyword evidence="12 15" id="KW-1133">Transmembrane helix</keyword>
<dbReference type="Gene3D" id="3.40.50.1000">
    <property type="entry name" value="HAD superfamily/HAD-like"/>
    <property type="match status" value="1"/>
</dbReference>
<comment type="catalytic activity">
    <reaction evidence="14">
        <text>Ca(2+)(in) + ATP + H2O = Ca(2+)(out) + ADP + phosphate + H(+)</text>
        <dbReference type="Rhea" id="RHEA:18105"/>
        <dbReference type="ChEBI" id="CHEBI:15377"/>
        <dbReference type="ChEBI" id="CHEBI:15378"/>
        <dbReference type="ChEBI" id="CHEBI:29108"/>
        <dbReference type="ChEBI" id="CHEBI:30616"/>
        <dbReference type="ChEBI" id="CHEBI:43474"/>
        <dbReference type="ChEBI" id="CHEBI:456216"/>
        <dbReference type="EC" id="7.2.2.10"/>
    </reaction>
</comment>